<accession>F0XAM9</accession>
<dbReference type="STRING" id="655863.F0XAM9"/>
<dbReference type="eggNOG" id="ENOG502TF6G">
    <property type="taxonomic scope" value="Eukaryota"/>
</dbReference>
<evidence type="ECO:0000313" key="2">
    <source>
        <dbReference type="EMBL" id="EFX05244.1"/>
    </source>
</evidence>
<dbReference type="OrthoDB" id="1263307at2759"/>
<dbReference type="InterPro" id="IPR000073">
    <property type="entry name" value="AB_hydrolase_1"/>
</dbReference>
<dbReference type="PANTHER" id="PTHR37017">
    <property type="entry name" value="AB HYDROLASE-1 DOMAIN-CONTAINING PROTEIN-RELATED"/>
    <property type="match status" value="1"/>
</dbReference>
<dbReference type="EMBL" id="GL629735">
    <property type="protein sequence ID" value="EFX05244.1"/>
    <property type="molecule type" value="Genomic_DNA"/>
</dbReference>
<reference evidence="2 3" key="1">
    <citation type="journal article" date="2011" name="Proc. Natl. Acad. Sci. U.S.A.">
        <title>Genome and transcriptome analyses of the mountain pine beetle-fungal symbiont Grosmannia clavigera, a lodgepole pine pathogen.</title>
        <authorList>
            <person name="DiGuistini S."/>
            <person name="Wang Y."/>
            <person name="Liao N.Y."/>
            <person name="Taylor G."/>
            <person name="Tanguay P."/>
            <person name="Feau N."/>
            <person name="Henrissat B."/>
            <person name="Chan S.K."/>
            <person name="Hesse-Orce U."/>
            <person name="Alamouti S.M."/>
            <person name="Tsui C.K.M."/>
            <person name="Docking R.T."/>
            <person name="Levasseur A."/>
            <person name="Haridas S."/>
            <person name="Robertson G."/>
            <person name="Birol I."/>
            <person name="Holt R.A."/>
            <person name="Marra M.A."/>
            <person name="Hamelin R.C."/>
            <person name="Hirst M."/>
            <person name="Jones S.J.M."/>
            <person name="Bohlmann J."/>
            <person name="Breuil C."/>
        </authorList>
    </citation>
    <scope>NUCLEOTIDE SEQUENCE [LARGE SCALE GENOMIC DNA]</scope>
    <source>
        <strain evidence="3">kw1407 / UAMH 11150</strain>
    </source>
</reference>
<dbReference type="GeneID" id="25976400"/>
<keyword evidence="3" id="KW-1185">Reference proteome</keyword>
<dbReference type="InterPro" id="IPR052897">
    <property type="entry name" value="Sec-Metab_Biosynth_Hydrolase"/>
</dbReference>
<dbReference type="SUPFAM" id="SSF53474">
    <property type="entry name" value="alpha/beta-Hydrolases"/>
    <property type="match status" value="1"/>
</dbReference>
<dbReference type="Gene3D" id="3.40.50.1820">
    <property type="entry name" value="alpha/beta hydrolase"/>
    <property type="match status" value="1"/>
</dbReference>
<dbReference type="Proteomes" id="UP000007796">
    <property type="component" value="Unassembled WGS sequence"/>
</dbReference>
<proteinExistence type="predicted"/>
<dbReference type="InterPro" id="IPR029058">
    <property type="entry name" value="AB_hydrolase_fold"/>
</dbReference>
<dbReference type="Pfam" id="PF12697">
    <property type="entry name" value="Abhydrolase_6"/>
    <property type="match status" value="1"/>
</dbReference>
<dbReference type="PANTHER" id="PTHR37017:SF11">
    <property type="entry name" value="ESTERASE_LIPASE_THIOESTERASE DOMAIN-CONTAINING PROTEIN"/>
    <property type="match status" value="1"/>
</dbReference>
<evidence type="ECO:0000259" key="1">
    <source>
        <dbReference type="Pfam" id="PF12697"/>
    </source>
</evidence>
<name>F0XAM9_GROCL</name>
<gene>
    <name evidence="2" type="ORF">CMQ_3313</name>
</gene>
<evidence type="ECO:0000313" key="3">
    <source>
        <dbReference type="Proteomes" id="UP000007796"/>
    </source>
</evidence>
<dbReference type="RefSeq" id="XP_014174726.1">
    <property type="nucleotide sequence ID" value="XM_014319251.1"/>
</dbReference>
<protein>
    <recommendedName>
        <fullName evidence="1">AB hydrolase-1 domain-containing protein</fullName>
    </recommendedName>
</protein>
<dbReference type="HOGENOM" id="CLU_046066_1_2_1"/>
<organism evidence="3">
    <name type="scientific">Grosmannia clavigera (strain kw1407 / UAMH 11150)</name>
    <name type="common">Blue stain fungus</name>
    <name type="synonym">Graphiocladiella clavigera</name>
    <dbReference type="NCBI Taxonomy" id="655863"/>
    <lineage>
        <taxon>Eukaryota</taxon>
        <taxon>Fungi</taxon>
        <taxon>Dikarya</taxon>
        <taxon>Ascomycota</taxon>
        <taxon>Pezizomycotina</taxon>
        <taxon>Sordariomycetes</taxon>
        <taxon>Sordariomycetidae</taxon>
        <taxon>Ophiostomatales</taxon>
        <taxon>Ophiostomataceae</taxon>
        <taxon>Leptographium</taxon>
    </lineage>
</organism>
<sequence>MGEDSRGVTWEADKERILRTAVPYFEAGKEIVVVAHSYGGIPSTVAVQNQEVAERSARGLKGGFRNIIFLAAFSIPVRGWDLITTFGEGGRQALYDDATEEESKRAFKLITTHSQDAFETEVDFIPSDITIPKSYIICENDRVIPVAVQEQMINGTPGMKAHRLSAGHSPFLGRLKNTVDIVVSVINTDA</sequence>
<feature type="domain" description="AB hydrolase-1" evidence="1">
    <location>
        <begin position="20"/>
        <end position="172"/>
    </location>
</feature>
<dbReference type="InParanoid" id="F0XAM9"/>
<dbReference type="AlphaFoldDB" id="F0XAM9"/>